<evidence type="ECO:0000259" key="6">
    <source>
        <dbReference type="SMART" id="SM00214"/>
    </source>
</evidence>
<feature type="signal peptide" evidence="5">
    <location>
        <begin position="1"/>
        <end position="32"/>
    </location>
</feature>
<proteinExistence type="predicted"/>
<feature type="region of interest" description="Disordered" evidence="4">
    <location>
        <begin position="403"/>
        <end position="425"/>
    </location>
</feature>
<feature type="compositionally biased region" description="Polar residues" evidence="4">
    <location>
        <begin position="407"/>
        <end position="425"/>
    </location>
</feature>
<dbReference type="PANTHER" id="PTHR46698:SF3">
    <property type="entry name" value="TENECTIN ISOFORM 1-RELATED"/>
    <property type="match status" value="1"/>
</dbReference>
<feature type="region of interest" description="Disordered" evidence="4">
    <location>
        <begin position="444"/>
        <end position="467"/>
    </location>
</feature>
<comment type="subcellular location">
    <subcellularLocation>
        <location evidence="1">Secreted</location>
    </subcellularLocation>
</comment>
<name>A0AAW1VCE7_9CUCU</name>
<dbReference type="SMART" id="SM00214">
    <property type="entry name" value="VWC"/>
    <property type="match status" value="4"/>
</dbReference>
<feature type="domain" description="VWFC" evidence="6">
    <location>
        <begin position="698"/>
        <end position="757"/>
    </location>
</feature>
<evidence type="ECO:0000256" key="5">
    <source>
        <dbReference type="SAM" id="SignalP"/>
    </source>
</evidence>
<comment type="caution">
    <text evidence="7">The sequence shown here is derived from an EMBL/GenBank/DDBJ whole genome shotgun (WGS) entry which is preliminary data.</text>
</comment>
<reference evidence="7 8" key="1">
    <citation type="submission" date="2023-03" db="EMBL/GenBank/DDBJ databases">
        <title>Genome insight into feeding habits of ladybird beetles.</title>
        <authorList>
            <person name="Li H.-S."/>
            <person name="Huang Y.-H."/>
            <person name="Pang H."/>
        </authorList>
    </citation>
    <scope>NUCLEOTIDE SEQUENCE [LARGE SCALE GENOMIC DNA]</scope>
    <source>
        <strain evidence="7">SYSU_2023b</strain>
        <tissue evidence="7">Whole body</tissue>
    </source>
</reference>
<evidence type="ECO:0000256" key="1">
    <source>
        <dbReference type="ARBA" id="ARBA00004613"/>
    </source>
</evidence>
<dbReference type="GO" id="GO:0005576">
    <property type="term" value="C:extracellular region"/>
    <property type="evidence" value="ECO:0007669"/>
    <property type="project" value="UniProtKB-SubCell"/>
</dbReference>
<feature type="domain" description="VWFC" evidence="6">
    <location>
        <begin position="34"/>
        <end position="96"/>
    </location>
</feature>
<dbReference type="InterPro" id="IPR052424">
    <property type="entry name" value="Kielin_Chordin-BMP_Reg"/>
</dbReference>
<dbReference type="Proteomes" id="UP001431783">
    <property type="component" value="Unassembled WGS sequence"/>
</dbReference>
<dbReference type="PANTHER" id="PTHR46698">
    <property type="entry name" value="CROSSVEINLESS 2"/>
    <property type="match status" value="1"/>
</dbReference>
<keyword evidence="2" id="KW-0964">Secreted</keyword>
<keyword evidence="3 5" id="KW-0732">Signal</keyword>
<dbReference type="Gene3D" id="6.20.200.20">
    <property type="match status" value="1"/>
</dbReference>
<feature type="chain" id="PRO_5043788773" description="VWFC domain-containing protein" evidence="5">
    <location>
        <begin position="33"/>
        <end position="958"/>
    </location>
</feature>
<evidence type="ECO:0000256" key="4">
    <source>
        <dbReference type="SAM" id="MobiDB-lite"/>
    </source>
</evidence>
<organism evidence="7 8">
    <name type="scientific">Henosepilachna vigintioctopunctata</name>
    <dbReference type="NCBI Taxonomy" id="420089"/>
    <lineage>
        <taxon>Eukaryota</taxon>
        <taxon>Metazoa</taxon>
        <taxon>Ecdysozoa</taxon>
        <taxon>Arthropoda</taxon>
        <taxon>Hexapoda</taxon>
        <taxon>Insecta</taxon>
        <taxon>Pterygota</taxon>
        <taxon>Neoptera</taxon>
        <taxon>Endopterygota</taxon>
        <taxon>Coleoptera</taxon>
        <taxon>Polyphaga</taxon>
        <taxon>Cucujiformia</taxon>
        <taxon>Coccinelloidea</taxon>
        <taxon>Coccinellidae</taxon>
        <taxon>Epilachninae</taxon>
        <taxon>Epilachnini</taxon>
        <taxon>Henosepilachna</taxon>
    </lineage>
</organism>
<feature type="domain" description="VWFC" evidence="6">
    <location>
        <begin position="210"/>
        <end position="271"/>
    </location>
</feature>
<evidence type="ECO:0000313" key="7">
    <source>
        <dbReference type="EMBL" id="KAK9892883.1"/>
    </source>
</evidence>
<dbReference type="AlphaFoldDB" id="A0AAW1VCE7"/>
<protein>
    <recommendedName>
        <fullName evidence="6">VWFC domain-containing protein</fullName>
    </recommendedName>
</protein>
<accession>A0AAW1VCE7</accession>
<feature type="domain" description="VWFC" evidence="6">
    <location>
        <begin position="129"/>
        <end position="188"/>
    </location>
</feature>
<dbReference type="EMBL" id="JARQZJ010000140">
    <property type="protein sequence ID" value="KAK9892883.1"/>
    <property type="molecule type" value="Genomic_DNA"/>
</dbReference>
<evidence type="ECO:0000313" key="8">
    <source>
        <dbReference type="Proteomes" id="UP001431783"/>
    </source>
</evidence>
<dbReference type="SUPFAM" id="SSF57603">
    <property type="entry name" value="FnI-like domain"/>
    <property type="match status" value="4"/>
</dbReference>
<keyword evidence="8" id="KW-1185">Reference proteome</keyword>
<sequence>MARRVRWYSLSSPTMCLVFGLFCPFWLQLAKADCYYDDEKYEEGVEVETLERCLNCTCTRGILLCYLRICPKLPNPPPVGCILLHRYRQCCPELICTDIPGNGNFLEGRSDPDGLDLIPFEESVDSEACISNGSIYGPGSAMDSSSLCEYCYCLRGRQTCVKPKCLLPIEGCTPSYDPNQCCPVQYNCTLPQISSTTTTLAPSVTSKGGCFLDNKFYPEGGKVLGVGHSVCDNCYCLRGMLRCEPLSCAPSLLGCKPIVRSGECCAASYNCTGSIEIDPQPFYGQFPIVSKEYSKLRKEQPKQPPMLNIENEREKHQPDNPFYVIAQSAKFITNNQRNPETSGTTRQITGSFFNPSTTTPYYYQSMIKEGMVSNGYKHVTRSYPESKFSYTTINDNVNKIEERKQSSVEQSKGENPTTSNLVEPTSTDVLQNTVEYTYMYTESTESEYNDTNSTFEPEELDISSTPKEDIVSTYDESNSSEETPNQSTIDFQNGDFEATTIRTVLNSTDCIDDFENRQEVNLLGENAFLPVAPEKINNLSELNEFTPSSETSSSEATRIDDITEVDLQSSFSLEQEITPKVKNGSKITSLLNDSKTEENDYDFDYNKPSLPPSLPNLHIIPFLAADALDTEKETTESQFAREKAKNISHNLANFFSPPVKTEGGFVPNSNSLVLETMFDNAVTVPSITNPPGTLEGSCSSGSNKILHRQSVPSDSPCTTCICLYGNIVCQKTPCPILSSNCRKSIDDITLCCPVYVCDDDVEGPMSIGKVDTSPHFSMKSDKNSTPDPFKDVIKTEPAPDLQSLMVDMLPHLNKKPTKKPTMYYITTIQPSAPGSKEEAHIEKQEHVKEEKEDPFYIDKFLSFLLGVGDVTNSTSLPLLSTKENFITETTNEKNKLENAKKSQLVTEKTSSSGAILKLAGCNIYGRMYRVGRIISELSGPCLECKCTEVGVQCQPLKC</sequence>
<evidence type="ECO:0000256" key="3">
    <source>
        <dbReference type="ARBA" id="ARBA00022729"/>
    </source>
</evidence>
<gene>
    <name evidence="7" type="ORF">WA026_022563</name>
</gene>
<dbReference type="InterPro" id="IPR001007">
    <property type="entry name" value="VWF_dom"/>
</dbReference>
<evidence type="ECO:0000256" key="2">
    <source>
        <dbReference type="ARBA" id="ARBA00022525"/>
    </source>
</evidence>